<comment type="caution">
    <text evidence="2">The sequence shown here is derived from an EMBL/GenBank/DDBJ whole genome shotgun (WGS) entry which is preliminary data.</text>
</comment>
<dbReference type="Pfam" id="PF07176">
    <property type="entry name" value="DUF1400"/>
    <property type="match status" value="1"/>
</dbReference>
<accession>A0ABR9V506</accession>
<keyword evidence="2" id="KW-0378">Hydrolase</keyword>
<evidence type="ECO:0000313" key="3">
    <source>
        <dbReference type="Proteomes" id="UP000654604"/>
    </source>
</evidence>
<dbReference type="InterPro" id="IPR010802">
    <property type="entry name" value="DUF1400"/>
</dbReference>
<name>A0ABR9V506_9CHRO</name>
<reference evidence="2 3" key="1">
    <citation type="submission" date="2020-10" db="EMBL/GenBank/DDBJ databases">
        <authorList>
            <person name="Castelo-Branco R."/>
            <person name="Eusebio N."/>
            <person name="Adriana R."/>
            <person name="Vieira A."/>
            <person name="Brugerolle De Fraissinette N."/>
            <person name="Rezende De Castro R."/>
            <person name="Schneider M.P."/>
            <person name="Vasconcelos V."/>
            <person name="Leao P.N."/>
        </authorList>
    </citation>
    <scope>NUCLEOTIDE SEQUENCE [LARGE SCALE GENOMIC DNA]</scope>
    <source>
        <strain evidence="2 3">LEGE 03274</strain>
    </source>
</reference>
<protein>
    <submittedName>
        <fullName evidence="2">Alpha/beta hydrolase</fullName>
    </submittedName>
</protein>
<keyword evidence="3" id="KW-1185">Reference proteome</keyword>
<evidence type="ECO:0000313" key="2">
    <source>
        <dbReference type="EMBL" id="MBE9222975.1"/>
    </source>
</evidence>
<proteinExistence type="predicted"/>
<dbReference type="RefSeq" id="WP_193801119.1">
    <property type="nucleotide sequence ID" value="NZ_JADEWC010000020.1"/>
</dbReference>
<gene>
    <name evidence="2" type="ORF">IQ215_09740</name>
</gene>
<dbReference type="Proteomes" id="UP000654604">
    <property type="component" value="Unassembled WGS sequence"/>
</dbReference>
<dbReference type="GO" id="GO:0016787">
    <property type="term" value="F:hydrolase activity"/>
    <property type="evidence" value="ECO:0007669"/>
    <property type="project" value="UniProtKB-KW"/>
</dbReference>
<feature type="domain" description="DUF1400" evidence="1">
    <location>
        <begin position="26"/>
        <end position="150"/>
    </location>
</feature>
<sequence>MSQGKLQQLWLGLLLFFLMPPLKAIASERVTIRYHNHRMSMTVAELSEFGRSGQMSSSIQRYFRATEQNPQRMQWALTKEIPINPITLSRTLNSPLGLIFLNPLGEIITTPSNRANIEALRGALVTSALDDNKISLMEIVENYPTDEVQIHGDRILETYKTMAKIINPIKFF</sequence>
<organism evidence="2 3">
    <name type="scientific">Cyanobacterium stanieri LEGE 03274</name>
    <dbReference type="NCBI Taxonomy" id="1828756"/>
    <lineage>
        <taxon>Bacteria</taxon>
        <taxon>Bacillati</taxon>
        <taxon>Cyanobacteriota</taxon>
        <taxon>Cyanophyceae</taxon>
        <taxon>Oscillatoriophycideae</taxon>
        <taxon>Chroococcales</taxon>
        <taxon>Geminocystaceae</taxon>
        <taxon>Cyanobacterium</taxon>
    </lineage>
</organism>
<dbReference type="EMBL" id="JADEWC010000020">
    <property type="protein sequence ID" value="MBE9222975.1"/>
    <property type="molecule type" value="Genomic_DNA"/>
</dbReference>
<evidence type="ECO:0000259" key="1">
    <source>
        <dbReference type="Pfam" id="PF07176"/>
    </source>
</evidence>